<dbReference type="AlphaFoldDB" id="A0A1L0AKA9"/>
<organism evidence="2 3">
    <name type="scientific">Moritella viscosa</name>
    <dbReference type="NCBI Taxonomy" id="80854"/>
    <lineage>
        <taxon>Bacteria</taxon>
        <taxon>Pseudomonadati</taxon>
        <taxon>Pseudomonadota</taxon>
        <taxon>Gammaproteobacteria</taxon>
        <taxon>Alteromonadales</taxon>
        <taxon>Moritellaceae</taxon>
        <taxon>Moritella</taxon>
    </lineage>
</organism>
<feature type="region of interest" description="Disordered" evidence="1">
    <location>
        <begin position="130"/>
        <end position="149"/>
    </location>
</feature>
<evidence type="ECO:0000313" key="2">
    <source>
        <dbReference type="EMBL" id="SGZ14116.1"/>
    </source>
</evidence>
<evidence type="ECO:0000256" key="1">
    <source>
        <dbReference type="SAM" id="MobiDB-lite"/>
    </source>
</evidence>
<protein>
    <submittedName>
        <fullName evidence="2">Ribonuclease E</fullName>
    </submittedName>
</protein>
<name>A0A1L0AKA9_9GAMM</name>
<sequence length="149" mass="15762">MRVEEPTPLDVDVPVEIEAPTPRDVDVPFEIEAPAPLDVDVPFEIEAPAPLDVDVPFEIEAPAPLGIDEPFAYQPIEVISLPALQAQGTTSKKTNFTVKMATPQKVSPSTINFVAKVGVVQRSSIDVAAGPAGSQFASSQSKSPTTLAK</sequence>
<dbReference type="EMBL" id="FPLD01000113">
    <property type="protein sequence ID" value="SGZ14116.1"/>
    <property type="molecule type" value="Genomic_DNA"/>
</dbReference>
<dbReference type="Proteomes" id="UP000183794">
    <property type="component" value="Unassembled WGS sequence"/>
</dbReference>
<evidence type="ECO:0000313" key="3">
    <source>
        <dbReference type="Proteomes" id="UP000183794"/>
    </source>
</evidence>
<accession>A0A1L0AKA9</accession>
<proteinExistence type="predicted"/>
<reference evidence="2 3" key="1">
    <citation type="submission" date="2016-11" db="EMBL/GenBank/DDBJ databases">
        <authorList>
            <person name="Jaros S."/>
            <person name="Januszkiewicz K."/>
            <person name="Wedrychowicz H."/>
        </authorList>
    </citation>
    <scope>NUCLEOTIDE SEQUENCE [LARGE SCALE GENOMIC DNA]</scope>
    <source>
        <strain evidence="2">NVI 5450</strain>
    </source>
</reference>
<gene>
    <name evidence="2" type="ORF">NVI5450_4008</name>
</gene>
<feature type="compositionally biased region" description="Polar residues" evidence="1">
    <location>
        <begin position="135"/>
        <end position="149"/>
    </location>
</feature>